<dbReference type="GO" id="GO:0004519">
    <property type="term" value="F:endonuclease activity"/>
    <property type="evidence" value="ECO:0007669"/>
    <property type="project" value="UniProtKB-KW"/>
</dbReference>
<dbReference type="KEGG" id="amob:HG15A2_45230"/>
<dbReference type="Proteomes" id="UP000319852">
    <property type="component" value="Chromosome"/>
</dbReference>
<dbReference type="SUPFAM" id="SSF52540">
    <property type="entry name" value="P-loop containing nucleoside triphosphate hydrolases"/>
    <property type="match status" value="1"/>
</dbReference>
<evidence type="ECO:0000313" key="7">
    <source>
        <dbReference type="Proteomes" id="UP000319852"/>
    </source>
</evidence>
<feature type="transmembrane region" description="Helical" evidence="4">
    <location>
        <begin position="29"/>
        <end position="47"/>
    </location>
</feature>
<dbReference type="SUPFAM" id="SSF48334">
    <property type="entry name" value="DNA repair protein MutS, domain III"/>
    <property type="match status" value="1"/>
</dbReference>
<dbReference type="Gene3D" id="1.10.1420.10">
    <property type="match status" value="1"/>
</dbReference>
<keyword evidence="4" id="KW-0812">Transmembrane</keyword>
<keyword evidence="3" id="KW-0238">DNA-binding</keyword>
<feature type="transmembrane region" description="Helical" evidence="4">
    <location>
        <begin position="245"/>
        <end position="263"/>
    </location>
</feature>
<dbReference type="PANTHER" id="PTHR11361:SF99">
    <property type="entry name" value="DNA MISMATCH REPAIR PROTEIN"/>
    <property type="match status" value="1"/>
</dbReference>
<feature type="transmembrane region" description="Helical" evidence="4">
    <location>
        <begin position="53"/>
        <end position="70"/>
    </location>
</feature>
<name>A0A517N230_9BACT</name>
<evidence type="ECO:0000256" key="1">
    <source>
        <dbReference type="ARBA" id="ARBA00022741"/>
    </source>
</evidence>
<dbReference type="Gene3D" id="3.40.50.300">
    <property type="entry name" value="P-loop containing nucleotide triphosphate hydrolases"/>
    <property type="match status" value="1"/>
</dbReference>
<reference evidence="6 7" key="1">
    <citation type="submission" date="2019-02" db="EMBL/GenBank/DDBJ databases">
        <title>Deep-cultivation of Planctomycetes and their phenomic and genomic characterization uncovers novel biology.</title>
        <authorList>
            <person name="Wiegand S."/>
            <person name="Jogler M."/>
            <person name="Boedeker C."/>
            <person name="Pinto D."/>
            <person name="Vollmers J."/>
            <person name="Rivas-Marin E."/>
            <person name="Kohn T."/>
            <person name="Peeters S.H."/>
            <person name="Heuer A."/>
            <person name="Rast P."/>
            <person name="Oberbeckmann S."/>
            <person name="Bunk B."/>
            <person name="Jeske O."/>
            <person name="Meyerdierks A."/>
            <person name="Storesund J.E."/>
            <person name="Kallscheuer N."/>
            <person name="Luecker S."/>
            <person name="Lage O.M."/>
            <person name="Pohl T."/>
            <person name="Merkel B.J."/>
            <person name="Hornburger P."/>
            <person name="Mueller R.-W."/>
            <person name="Bruemmer F."/>
            <person name="Labrenz M."/>
            <person name="Spormann A.M."/>
            <person name="Op den Camp H."/>
            <person name="Overmann J."/>
            <person name="Amann R."/>
            <person name="Jetten M.S.M."/>
            <person name="Mascher T."/>
            <person name="Medema M.H."/>
            <person name="Devos D.P."/>
            <person name="Kaster A.-K."/>
            <person name="Ovreas L."/>
            <person name="Rohde M."/>
            <person name="Galperin M.Y."/>
            <person name="Jogler C."/>
        </authorList>
    </citation>
    <scope>NUCLEOTIDE SEQUENCE [LARGE SCALE GENOMIC DNA]</scope>
    <source>
        <strain evidence="6 7">HG15A2</strain>
    </source>
</reference>
<keyword evidence="4" id="KW-1133">Transmembrane helix</keyword>
<dbReference type="GO" id="GO:0005524">
    <property type="term" value="F:ATP binding"/>
    <property type="evidence" value="ECO:0007669"/>
    <property type="project" value="UniProtKB-KW"/>
</dbReference>
<keyword evidence="6" id="KW-0540">Nuclease</keyword>
<evidence type="ECO:0000256" key="4">
    <source>
        <dbReference type="SAM" id="Phobius"/>
    </source>
</evidence>
<dbReference type="SMART" id="SM00534">
    <property type="entry name" value="MUTSac"/>
    <property type="match status" value="1"/>
</dbReference>
<dbReference type="PANTHER" id="PTHR11361">
    <property type="entry name" value="DNA MISMATCH REPAIR PROTEIN MUTS FAMILY MEMBER"/>
    <property type="match status" value="1"/>
</dbReference>
<dbReference type="InterPro" id="IPR036187">
    <property type="entry name" value="DNA_mismatch_repair_MutS_sf"/>
</dbReference>
<sequence length="611" mass="67553">MDCRSEYEKRLQARQQAYASLRRKDDQAVSLRTALLCAALLATWVVFGGWGVPWQFLLFPIGIFIGTVFYHGSIKRKLLVATRAIEHYQRCLKRLDGKWVGIGPDGEEFIDPLHPYSGDLDIFGHGSLFQLLNSPVTPAGEKTLASWLAPEANKALPSKETILDRQKAVHNLRDQLDLRERLAIIGPTKQSQQDAMQLQKWLANPGELTATWVSAVGLLLGVMGVLALGHFFVTIAMGTVSTSKSLSLLILVVLLQMGFLYHLRATLLAIKQYSEHAVLELQRIVRVVSALETVRGDDPAIKRLRHELVEDGTPTSQKIHQLERTVSQFDNMCRNAMIAPLALISMVGLHFACKIDHWRSMHGSHVARWFDAAGELEALLAFAQLHFENSEYCFPQIEEGAPQFTAHGLSHPLLPSAAAVANDVALGEGCRLLLISGSNMSGKSTLMRSVGINTALAWSGAPVFARELKLSRLQVAAAMRVQDSLQTGTSHFFAELKRIQLIVELAEDKLNEAQKVLFLLDEILHGTNSHDRLVGARAVIHSLLKSGSVGLVTTHDLSLSEIVNEQELPAKNVHFRDESVDGKMTFDYKMRTGVVPKSNALTLMRLLGLDV</sequence>
<dbReference type="GO" id="GO:0016787">
    <property type="term" value="F:hydrolase activity"/>
    <property type="evidence" value="ECO:0007669"/>
    <property type="project" value="UniProtKB-KW"/>
</dbReference>
<evidence type="ECO:0000256" key="3">
    <source>
        <dbReference type="ARBA" id="ARBA00023125"/>
    </source>
</evidence>
<evidence type="ECO:0000259" key="5">
    <source>
        <dbReference type="SMART" id="SM00534"/>
    </source>
</evidence>
<keyword evidence="7" id="KW-1185">Reference proteome</keyword>
<dbReference type="Pfam" id="PF00488">
    <property type="entry name" value="MutS_V"/>
    <property type="match status" value="1"/>
</dbReference>
<keyword evidence="1" id="KW-0547">Nucleotide-binding</keyword>
<proteinExistence type="predicted"/>
<dbReference type="RefSeq" id="WP_145063191.1">
    <property type="nucleotide sequence ID" value="NZ_CP036263.1"/>
</dbReference>
<keyword evidence="6" id="KW-0378">Hydrolase</keyword>
<evidence type="ECO:0000256" key="2">
    <source>
        <dbReference type="ARBA" id="ARBA00022840"/>
    </source>
</evidence>
<evidence type="ECO:0000313" key="6">
    <source>
        <dbReference type="EMBL" id="QDT01181.1"/>
    </source>
</evidence>
<dbReference type="OrthoDB" id="9802448at2"/>
<keyword evidence="6" id="KW-0255">Endonuclease</keyword>
<dbReference type="AlphaFoldDB" id="A0A517N230"/>
<accession>A0A517N230</accession>
<dbReference type="InterPro" id="IPR045076">
    <property type="entry name" value="MutS"/>
</dbReference>
<organism evidence="6 7">
    <name type="scientific">Adhaeretor mobilis</name>
    <dbReference type="NCBI Taxonomy" id="1930276"/>
    <lineage>
        <taxon>Bacteria</taxon>
        <taxon>Pseudomonadati</taxon>
        <taxon>Planctomycetota</taxon>
        <taxon>Planctomycetia</taxon>
        <taxon>Pirellulales</taxon>
        <taxon>Lacipirellulaceae</taxon>
        <taxon>Adhaeretor</taxon>
    </lineage>
</organism>
<dbReference type="GO" id="GO:0140664">
    <property type="term" value="F:ATP-dependent DNA damage sensor activity"/>
    <property type="evidence" value="ECO:0007669"/>
    <property type="project" value="InterPro"/>
</dbReference>
<dbReference type="InterPro" id="IPR000432">
    <property type="entry name" value="DNA_mismatch_repair_MutS_C"/>
</dbReference>
<dbReference type="EC" id="3.1.-.-" evidence="6"/>
<dbReference type="InterPro" id="IPR027417">
    <property type="entry name" value="P-loop_NTPase"/>
</dbReference>
<keyword evidence="2" id="KW-0067">ATP-binding</keyword>
<dbReference type="GO" id="GO:0006298">
    <property type="term" value="P:mismatch repair"/>
    <property type="evidence" value="ECO:0007669"/>
    <property type="project" value="InterPro"/>
</dbReference>
<protein>
    <submittedName>
        <fullName evidence="6">Endonuclease MutS2</fullName>
        <ecNumber evidence="6">3.1.-.-</ecNumber>
    </submittedName>
</protein>
<feature type="domain" description="DNA mismatch repair proteins mutS family" evidence="5">
    <location>
        <begin position="430"/>
        <end position="610"/>
    </location>
</feature>
<gene>
    <name evidence="6" type="primary">mutS2</name>
    <name evidence="6" type="ORF">HG15A2_45230</name>
</gene>
<dbReference type="GO" id="GO:0030983">
    <property type="term" value="F:mismatched DNA binding"/>
    <property type="evidence" value="ECO:0007669"/>
    <property type="project" value="InterPro"/>
</dbReference>
<dbReference type="GO" id="GO:0005829">
    <property type="term" value="C:cytosol"/>
    <property type="evidence" value="ECO:0007669"/>
    <property type="project" value="TreeGrafter"/>
</dbReference>
<keyword evidence="4" id="KW-0472">Membrane</keyword>
<dbReference type="EMBL" id="CP036263">
    <property type="protein sequence ID" value="QDT01181.1"/>
    <property type="molecule type" value="Genomic_DNA"/>
</dbReference>
<feature type="transmembrane region" description="Helical" evidence="4">
    <location>
        <begin position="210"/>
        <end position="233"/>
    </location>
</feature>